<dbReference type="EMBL" id="KK584244">
    <property type="protein sequence ID" value="KDO16243.1"/>
    <property type="molecule type" value="Genomic_DNA"/>
</dbReference>
<keyword evidence="3 4" id="KW-0342">GTP-binding</keyword>
<dbReference type="KEGG" id="spar:SPRG_18223"/>
<dbReference type="RefSeq" id="XP_012213050.1">
    <property type="nucleotide sequence ID" value="XM_012357660.1"/>
</dbReference>
<dbReference type="InterPro" id="IPR006689">
    <property type="entry name" value="Small_GTPase_ARF/SAR"/>
</dbReference>
<dbReference type="InterPro" id="IPR027417">
    <property type="entry name" value="P-loop_NTPase"/>
</dbReference>
<dbReference type="Pfam" id="PF00025">
    <property type="entry name" value="Arf"/>
    <property type="match status" value="1"/>
</dbReference>
<evidence type="ECO:0000256" key="6">
    <source>
        <dbReference type="RuleBase" id="RU003925"/>
    </source>
</evidence>
<dbReference type="Gene3D" id="3.40.50.300">
    <property type="entry name" value="P-loop containing nucleotide triphosphate hydrolases"/>
    <property type="match status" value="1"/>
</dbReference>
<dbReference type="SUPFAM" id="SSF52540">
    <property type="entry name" value="P-loop containing nucleoside triphosphate hydrolases"/>
    <property type="match status" value="1"/>
</dbReference>
<evidence type="ECO:0000313" key="8">
    <source>
        <dbReference type="Proteomes" id="UP000030745"/>
    </source>
</evidence>
<keyword evidence="5" id="KW-0479">Metal-binding</keyword>
<protein>
    <recommendedName>
        <fullName evidence="9">ADP-ribosylation factor</fullName>
    </recommendedName>
</protein>
<dbReference type="AlphaFoldDB" id="A0A067BDT6"/>
<evidence type="ECO:0000256" key="4">
    <source>
        <dbReference type="PIRSR" id="PIRSR606689-1"/>
    </source>
</evidence>
<feature type="binding site" evidence="5">
    <location>
        <position position="50"/>
    </location>
    <ligand>
        <name>Mg(2+)</name>
        <dbReference type="ChEBI" id="CHEBI:18420"/>
    </ligand>
</feature>
<feature type="binding site" evidence="5">
    <location>
        <position position="33"/>
    </location>
    <ligand>
        <name>Mg(2+)</name>
        <dbReference type="ChEBI" id="CHEBI:18420"/>
    </ligand>
</feature>
<dbReference type="SMART" id="SM00177">
    <property type="entry name" value="ARF"/>
    <property type="match status" value="1"/>
</dbReference>
<feature type="binding site" evidence="4">
    <location>
        <begin position="26"/>
        <end position="33"/>
    </location>
    <ligand>
        <name>GTP</name>
        <dbReference type="ChEBI" id="CHEBI:37565"/>
    </ligand>
</feature>
<feature type="binding site" evidence="4">
    <location>
        <position position="72"/>
    </location>
    <ligand>
        <name>GTP</name>
        <dbReference type="ChEBI" id="CHEBI:37565"/>
    </ligand>
</feature>
<dbReference type="FunFam" id="3.40.50.300:FF:000412">
    <property type="entry name" value="ADP-ribosylation factor 1"/>
    <property type="match status" value="1"/>
</dbReference>
<keyword evidence="5" id="KW-0460">Magnesium</keyword>
<comment type="similarity">
    <text evidence="1 6">Belongs to the small GTPase superfamily. Arf family.</text>
</comment>
<dbReference type="InterPro" id="IPR005225">
    <property type="entry name" value="Small_GTP-bd"/>
</dbReference>
<reference evidence="7 8" key="1">
    <citation type="journal article" date="2013" name="PLoS Genet.">
        <title>Distinctive expansion of potential virulence genes in the genome of the oomycete fish pathogen Saprolegnia parasitica.</title>
        <authorList>
            <person name="Jiang R.H."/>
            <person name="de Bruijn I."/>
            <person name="Haas B.J."/>
            <person name="Belmonte R."/>
            <person name="Lobach L."/>
            <person name="Christie J."/>
            <person name="van den Ackerveken G."/>
            <person name="Bottin A."/>
            <person name="Bulone V."/>
            <person name="Diaz-Moreno S.M."/>
            <person name="Dumas B."/>
            <person name="Fan L."/>
            <person name="Gaulin E."/>
            <person name="Govers F."/>
            <person name="Grenville-Briggs L.J."/>
            <person name="Horner N.R."/>
            <person name="Levin J.Z."/>
            <person name="Mammella M."/>
            <person name="Meijer H.J."/>
            <person name="Morris P."/>
            <person name="Nusbaum C."/>
            <person name="Oome S."/>
            <person name="Phillips A.J."/>
            <person name="van Rooyen D."/>
            <person name="Rzeszutek E."/>
            <person name="Saraiva M."/>
            <person name="Secombes C.J."/>
            <person name="Seidl M.F."/>
            <person name="Snel B."/>
            <person name="Stassen J.H."/>
            <person name="Sykes S."/>
            <person name="Tripathy S."/>
            <person name="van den Berg H."/>
            <person name="Vega-Arreguin J.C."/>
            <person name="Wawra S."/>
            <person name="Young S.K."/>
            <person name="Zeng Q."/>
            <person name="Dieguez-Uribeondo J."/>
            <person name="Russ C."/>
            <person name="Tyler B.M."/>
            <person name="van West P."/>
        </authorList>
    </citation>
    <scope>NUCLEOTIDE SEQUENCE [LARGE SCALE GENOMIC DNA]</scope>
    <source>
        <strain evidence="7 8">CBS 223.65</strain>
    </source>
</reference>
<organism evidence="7 8">
    <name type="scientific">Saprolegnia parasitica (strain CBS 223.65)</name>
    <dbReference type="NCBI Taxonomy" id="695850"/>
    <lineage>
        <taxon>Eukaryota</taxon>
        <taxon>Sar</taxon>
        <taxon>Stramenopiles</taxon>
        <taxon>Oomycota</taxon>
        <taxon>Saprolegniomycetes</taxon>
        <taxon>Saprolegniales</taxon>
        <taxon>Saprolegniaceae</taxon>
        <taxon>Saprolegnia</taxon>
    </lineage>
</organism>
<sequence length="183" mass="20721">MGNLYAKLRHVMDRFAGTKRRIIMLGLDAAGKTTILYRLKLNETMHTLPTIGFNVETFTYKNVEFTAWDIGGQDKLRALWKYYYQNTDAIIFVVDATDRHRIDIAAHELARMLQEDELRDAKLLVFANKQDLPGAMSAGDVARHLKLDQATKNPTFVQPCSAVGGTGLYEGLDWVSKVLTQQQ</sequence>
<dbReference type="CDD" id="cd00878">
    <property type="entry name" value="Arf_Arl"/>
    <property type="match status" value="1"/>
</dbReference>
<dbReference type="GO" id="GO:0046872">
    <property type="term" value="F:metal ion binding"/>
    <property type="evidence" value="ECO:0007669"/>
    <property type="project" value="UniProtKB-KW"/>
</dbReference>
<keyword evidence="8" id="KW-1185">Reference proteome</keyword>
<dbReference type="VEuPathDB" id="FungiDB:SPRG_18223"/>
<dbReference type="SMART" id="SM00175">
    <property type="entry name" value="RAB"/>
    <property type="match status" value="1"/>
</dbReference>
<evidence type="ECO:0000313" key="7">
    <source>
        <dbReference type="EMBL" id="KDO16243.1"/>
    </source>
</evidence>
<dbReference type="PRINTS" id="PR00328">
    <property type="entry name" value="SAR1GTPBP"/>
</dbReference>
<evidence type="ECO:0000256" key="2">
    <source>
        <dbReference type="ARBA" id="ARBA00022741"/>
    </source>
</evidence>
<dbReference type="GeneID" id="24139748"/>
<dbReference type="PROSITE" id="PS51417">
    <property type="entry name" value="ARF"/>
    <property type="match status" value="1"/>
</dbReference>
<dbReference type="Proteomes" id="UP000030745">
    <property type="component" value="Unassembled WGS sequence"/>
</dbReference>
<accession>A0A067BDT6</accession>
<name>A0A067BDT6_SAPPC</name>
<dbReference type="STRING" id="695850.A0A067BDT6"/>
<gene>
    <name evidence="7" type="ORF">SPRG_18223</name>
</gene>
<dbReference type="GO" id="GO:0030010">
    <property type="term" value="P:establishment of cell polarity"/>
    <property type="evidence" value="ECO:0007669"/>
    <property type="project" value="UniProtKB-ARBA"/>
</dbReference>
<feature type="binding site" evidence="4">
    <location>
        <begin position="128"/>
        <end position="131"/>
    </location>
    <ligand>
        <name>GTP</name>
        <dbReference type="ChEBI" id="CHEBI:37565"/>
    </ligand>
</feature>
<dbReference type="GO" id="GO:0003924">
    <property type="term" value="F:GTPase activity"/>
    <property type="evidence" value="ECO:0007669"/>
    <property type="project" value="InterPro"/>
</dbReference>
<dbReference type="OrthoDB" id="2011769at2759"/>
<evidence type="ECO:0008006" key="9">
    <source>
        <dbReference type="Google" id="ProtNLM"/>
    </source>
</evidence>
<keyword evidence="2 4" id="KW-0547">Nucleotide-binding</keyword>
<dbReference type="PANTHER" id="PTHR11711">
    <property type="entry name" value="ADP RIBOSYLATION FACTOR-RELATED"/>
    <property type="match status" value="1"/>
</dbReference>
<dbReference type="InterPro" id="IPR024156">
    <property type="entry name" value="Small_GTPase_ARF"/>
</dbReference>
<evidence type="ECO:0000256" key="3">
    <source>
        <dbReference type="ARBA" id="ARBA00023134"/>
    </source>
</evidence>
<proteinExistence type="inferred from homology"/>
<dbReference type="SMART" id="SM00178">
    <property type="entry name" value="SAR"/>
    <property type="match status" value="1"/>
</dbReference>
<dbReference type="GO" id="GO:0005525">
    <property type="term" value="F:GTP binding"/>
    <property type="evidence" value="ECO:0007669"/>
    <property type="project" value="UniProtKB-KW"/>
</dbReference>
<evidence type="ECO:0000256" key="1">
    <source>
        <dbReference type="ARBA" id="ARBA00010290"/>
    </source>
</evidence>
<evidence type="ECO:0000256" key="5">
    <source>
        <dbReference type="PIRSR" id="PIRSR606689-2"/>
    </source>
</evidence>
<dbReference type="NCBIfam" id="TIGR00231">
    <property type="entry name" value="small_GTP"/>
    <property type="match status" value="1"/>
</dbReference>